<dbReference type="InterPro" id="IPR013087">
    <property type="entry name" value="Znf_C2H2_type"/>
</dbReference>
<feature type="compositionally biased region" description="Low complexity" evidence="6">
    <location>
        <begin position="633"/>
        <end position="645"/>
    </location>
</feature>
<feature type="domain" description="C2H2-type" evidence="7">
    <location>
        <begin position="606"/>
        <end position="633"/>
    </location>
</feature>
<feature type="region of interest" description="Disordered" evidence="6">
    <location>
        <begin position="848"/>
        <end position="869"/>
    </location>
</feature>
<dbReference type="AlphaFoldDB" id="A0AAD9P3C5"/>
<evidence type="ECO:0000256" key="2">
    <source>
        <dbReference type="ARBA" id="ARBA00022737"/>
    </source>
</evidence>
<feature type="compositionally biased region" description="Polar residues" evidence="6">
    <location>
        <begin position="1"/>
        <end position="10"/>
    </location>
</feature>
<dbReference type="GO" id="GO:0008270">
    <property type="term" value="F:zinc ion binding"/>
    <property type="evidence" value="ECO:0007669"/>
    <property type="project" value="UniProtKB-KW"/>
</dbReference>
<dbReference type="InterPro" id="IPR036236">
    <property type="entry name" value="Znf_C2H2_sf"/>
</dbReference>
<keyword evidence="3 5" id="KW-0863">Zinc-finger</keyword>
<keyword evidence="2" id="KW-0677">Repeat</keyword>
<feature type="compositionally biased region" description="Low complexity" evidence="6">
    <location>
        <begin position="482"/>
        <end position="501"/>
    </location>
</feature>
<feature type="region of interest" description="Disordered" evidence="6">
    <location>
        <begin position="628"/>
        <end position="694"/>
    </location>
</feature>
<protein>
    <recommendedName>
        <fullName evidence="7">C2H2-type domain-containing protein</fullName>
    </recommendedName>
</protein>
<accession>A0AAD9P3C5</accession>
<dbReference type="Pfam" id="PF00096">
    <property type="entry name" value="zf-C2H2"/>
    <property type="match status" value="1"/>
</dbReference>
<reference evidence="8" key="1">
    <citation type="journal article" date="2023" name="Mol. Biol. Evol.">
        <title>Third-Generation Sequencing Reveals the Adaptive Role of the Epigenome in Three Deep-Sea Polychaetes.</title>
        <authorList>
            <person name="Perez M."/>
            <person name="Aroh O."/>
            <person name="Sun Y."/>
            <person name="Lan Y."/>
            <person name="Juniper S.K."/>
            <person name="Young C.R."/>
            <person name="Angers B."/>
            <person name="Qian P.Y."/>
        </authorList>
    </citation>
    <scope>NUCLEOTIDE SEQUENCE</scope>
    <source>
        <strain evidence="8">R07B-5</strain>
    </source>
</reference>
<feature type="domain" description="C2H2-type" evidence="7">
    <location>
        <begin position="707"/>
        <end position="734"/>
    </location>
</feature>
<evidence type="ECO:0000256" key="1">
    <source>
        <dbReference type="ARBA" id="ARBA00022723"/>
    </source>
</evidence>
<feature type="domain" description="C2H2-type" evidence="7">
    <location>
        <begin position="160"/>
        <end position="187"/>
    </location>
</feature>
<evidence type="ECO:0000313" key="8">
    <source>
        <dbReference type="EMBL" id="KAK2187372.1"/>
    </source>
</evidence>
<keyword evidence="9" id="KW-1185">Reference proteome</keyword>
<dbReference type="EMBL" id="JAODUO010000168">
    <property type="protein sequence ID" value="KAK2187372.1"/>
    <property type="molecule type" value="Genomic_DNA"/>
</dbReference>
<dbReference type="PROSITE" id="PS50157">
    <property type="entry name" value="ZINC_FINGER_C2H2_2"/>
    <property type="match status" value="7"/>
</dbReference>
<proteinExistence type="predicted"/>
<feature type="domain" description="C2H2-type" evidence="7">
    <location>
        <begin position="188"/>
        <end position="215"/>
    </location>
</feature>
<feature type="region of interest" description="Disordered" evidence="6">
    <location>
        <begin position="460"/>
        <end position="537"/>
    </location>
</feature>
<dbReference type="PANTHER" id="PTHR24379">
    <property type="entry name" value="KRAB AND ZINC FINGER DOMAIN-CONTAINING"/>
    <property type="match status" value="1"/>
</dbReference>
<feature type="compositionally biased region" description="Basic and acidic residues" evidence="6">
    <location>
        <begin position="327"/>
        <end position="345"/>
    </location>
</feature>
<evidence type="ECO:0000256" key="5">
    <source>
        <dbReference type="PROSITE-ProRule" id="PRU00042"/>
    </source>
</evidence>
<comment type="caution">
    <text evidence="8">The sequence shown here is derived from an EMBL/GenBank/DDBJ whole genome shotgun (WGS) entry which is preliminary data.</text>
</comment>
<evidence type="ECO:0000259" key="7">
    <source>
        <dbReference type="PROSITE" id="PS50157"/>
    </source>
</evidence>
<evidence type="ECO:0000256" key="4">
    <source>
        <dbReference type="ARBA" id="ARBA00022833"/>
    </source>
</evidence>
<keyword evidence="4" id="KW-0862">Zinc</keyword>
<feature type="region of interest" description="Disordered" evidence="6">
    <location>
        <begin position="327"/>
        <end position="352"/>
    </location>
</feature>
<feature type="domain" description="C2H2-type" evidence="7">
    <location>
        <begin position="400"/>
        <end position="428"/>
    </location>
</feature>
<feature type="region of interest" description="Disordered" evidence="6">
    <location>
        <begin position="1"/>
        <end position="29"/>
    </location>
</feature>
<dbReference type="SMART" id="SM00355">
    <property type="entry name" value="ZnF_C2H2"/>
    <property type="match status" value="7"/>
</dbReference>
<feature type="compositionally biased region" description="Basic and acidic residues" evidence="6">
    <location>
        <begin position="848"/>
        <end position="860"/>
    </location>
</feature>
<evidence type="ECO:0000256" key="3">
    <source>
        <dbReference type="ARBA" id="ARBA00022771"/>
    </source>
</evidence>
<organism evidence="8 9">
    <name type="scientific">Ridgeia piscesae</name>
    <name type="common">Tubeworm</name>
    <dbReference type="NCBI Taxonomy" id="27915"/>
    <lineage>
        <taxon>Eukaryota</taxon>
        <taxon>Metazoa</taxon>
        <taxon>Spiralia</taxon>
        <taxon>Lophotrochozoa</taxon>
        <taxon>Annelida</taxon>
        <taxon>Polychaeta</taxon>
        <taxon>Sedentaria</taxon>
        <taxon>Canalipalpata</taxon>
        <taxon>Sabellida</taxon>
        <taxon>Siboglinidae</taxon>
        <taxon>Ridgeia</taxon>
    </lineage>
</organism>
<feature type="domain" description="C2H2-type" evidence="7">
    <location>
        <begin position="735"/>
        <end position="763"/>
    </location>
</feature>
<sequence length="892" mass="97181">MNIDSENYTSARGGEGESEATTSPNDIGGVDTLLAASDMTHLHGSCDIDSVGLSQGHVGCPPDNTGVSHMTVNNNTSHPYSTHHSDVCSTGDITCRSTSVIQSPLSHQGDTGREGVRPSGMDMEGGVMGLSNGVVKEEPGLTSRPWGAEMSPKSLALMRNICEYCGVVKKGPADLQRHLRKHTGERPFICQVCYKAFKAKRSLQYHEFAHHGIEPKDGRSSSRHTASGFSKGRWPQKLSIAGGYGNNRNRIVTLDEAVALFTLSEMDKPGGPSRELNHKWLHLEAGGRPVQDCSKSDSNNNDSLLSSGGNACVEDGVTSHKRAYDDTSCHVDTDTGSARDVRSDPESQGMMSKRLCQTSVVARRSSRLAAKQYTPPGNHDIYDTVHSNHHEQNGDAGIFYRCKVCAESFSSATRLAVHLQVSHDTLKMAPADMRLQQDPADFNDNKDSDACKNASKTQCNMSSFEEQQLSDRAPADGDADGRGNSTQQQGSSSSSSSSSSQRDSDLTQNTSPPNFGSTGCCDDGSLPPGGSGDDNVIEYPSVFPGLKHRLSIKNETVLVTRLDGVDTTDGCQMSLFKCHMCGRMFRLLSRLQCHLSMHFERQLLLFQCSMCDSQFQFKMQLLQHLRSHGMSNTDSPPDSTDSPHTATAPGAQGLLSMVSPTLDGDVDPQPLEVTDTPMATTETPSDDQKDASDSRYLCHDGGPSGLYTCRYCWKTFDRYFCLQRHERVHTGFKPCCCRHCGKGFSESRNLRQHMMRFHNDMNPSLLIKRVRRKMSGSGLSRINQRLAYVTPEMIACAGDQPTNSDAVEIRKKESLGDDVTVVIPSDVPLDDVGVSQSTVDDRTLPWAKEEAGVTKEDSPDMKPSVSSSDEIMAAPVKSILAYSRLSRQSASC</sequence>
<dbReference type="Proteomes" id="UP001209878">
    <property type="component" value="Unassembled WGS sequence"/>
</dbReference>
<dbReference type="PANTHER" id="PTHR24379:SF127">
    <property type="entry name" value="BLOODY FINGERS-RELATED"/>
    <property type="match status" value="1"/>
</dbReference>
<name>A0AAD9P3C5_RIDPI</name>
<dbReference type="FunFam" id="3.30.160.60:FF:000446">
    <property type="entry name" value="Zinc finger protein"/>
    <property type="match status" value="1"/>
</dbReference>
<feature type="compositionally biased region" description="Polar residues" evidence="6">
    <location>
        <begin position="506"/>
        <end position="517"/>
    </location>
</feature>
<gene>
    <name evidence="8" type="ORF">NP493_168g03037</name>
</gene>
<evidence type="ECO:0000313" key="9">
    <source>
        <dbReference type="Proteomes" id="UP001209878"/>
    </source>
</evidence>
<dbReference type="SUPFAM" id="SSF57667">
    <property type="entry name" value="beta-beta-alpha zinc fingers"/>
    <property type="match status" value="3"/>
</dbReference>
<dbReference type="Gene3D" id="3.30.160.60">
    <property type="entry name" value="Classic Zinc Finger"/>
    <property type="match status" value="5"/>
</dbReference>
<dbReference type="PROSITE" id="PS00028">
    <property type="entry name" value="ZINC_FINGER_C2H2_1"/>
    <property type="match status" value="6"/>
</dbReference>
<evidence type="ECO:0000256" key="6">
    <source>
        <dbReference type="SAM" id="MobiDB-lite"/>
    </source>
</evidence>
<keyword evidence="1" id="KW-0479">Metal-binding</keyword>
<feature type="domain" description="C2H2-type" evidence="7">
    <location>
        <begin position="576"/>
        <end position="603"/>
    </location>
</feature>